<dbReference type="InterPro" id="IPR013171">
    <property type="entry name" value="Cyd/dCyd_deaminase_Zn-bd"/>
</dbReference>
<dbReference type="FunFam" id="3.40.140.10:FF:000006">
    <property type="entry name" value="Cytidine deaminase"/>
    <property type="match status" value="1"/>
</dbReference>
<dbReference type="Pfam" id="PF00383">
    <property type="entry name" value="dCMP_cyt_deam_1"/>
    <property type="match status" value="1"/>
</dbReference>
<evidence type="ECO:0000256" key="5">
    <source>
        <dbReference type="ARBA" id="ARBA00022801"/>
    </source>
</evidence>
<feature type="binding site" evidence="9">
    <location>
        <position position="75"/>
    </location>
    <ligand>
        <name>Zn(2+)</name>
        <dbReference type="ChEBI" id="CHEBI:29105"/>
        <note>catalytic</note>
    </ligand>
</feature>
<dbReference type="GO" id="GO:0005829">
    <property type="term" value="C:cytosol"/>
    <property type="evidence" value="ECO:0007669"/>
    <property type="project" value="UniProtKB-ARBA"/>
</dbReference>
<name>A0A8T0GTQ0_CERPU</name>
<dbReference type="InterPro" id="IPR016193">
    <property type="entry name" value="Cytidine_deaminase-like"/>
</dbReference>
<dbReference type="InterPro" id="IPR050202">
    <property type="entry name" value="Cyt/Deoxycyt_deaminase"/>
</dbReference>
<evidence type="ECO:0000256" key="2">
    <source>
        <dbReference type="ARBA" id="ARBA00011738"/>
    </source>
</evidence>
<keyword evidence="12" id="KW-1185">Reference proteome</keyword>
<evidence type="ECO:0000256" key="8">
    <source>
        <dbReference type="PIRSR" id="PIRSR006334-2"/>
    </source>
</evidence>
<evidence type="ECO:0000256" key="1">
    <source>
        <dbReference type="ARBA" id="ARBA00006576"/>
    </source>
</evidence>
<proteinExistence type="inferred from homology"/>
<comment type="caution">
    <text evidence="11">The sequence shown here is derived from an EMBL/GenBank/DDBJ whole genome shotgun (WGS) entry which is preliminary data.</text>
</comment>
<dbReference type="AlphaFoldDB" id="A0A8T0GTQ0"/>
<feature type="active site" description="Proton donor" evidence="7">
    <location>
        <position position="77"/>
    </location>
</feature>
<dbReference type="CDD" id="cd01283">
    <property type="entry name" value="cytidine_deaminase"/>
    <property type="match status" value="2"/>
</dbReference>
<dbReference type="GO" id="GO:0046135">
    <property type="term" value="P:pyrimidine nucleoside catabolic process"/>
    <property type="evidence" value="ECO:0007669"/>
    <property type="project" value="UniProtKB-ARBA"/>
</dbReference>
<dbReference type="Pfam" id="PF08211">
    <property type="entry name" value="dCMP_cyt_deam_2"/>
    <property type="match status" value="1"/>
</dbReference>
<organism evidence="11 12">
    <name type="scientific">Ceratodon purpureus</name>
    <name type="common">Fire moss</name>
    <name type="synonym">Dicranum purpureum</name>
    <dbReference type="NCBI Taxonomy" id="3225"/>
    <lineage>
        <taxon>Eukaryota</taxon>
        <taxon>Viridiplantae</taxon>
        <taxon>Streptophyta</taxon>
        <taxon>Embryophyta</taxon>
        <taxon>Bryophyta</taxon>
        <taxon>Bryophytina</taxon>
        <taxon>Bryopsida</taxon>
        <taxon>Dicranidae</taxon>
        <taxon>Pseudoditrichales</taxon>
        <taxon>Ditrichaceae</taxon>
        <taxon>Ceratodon</taxon>
    </lineage>
</organism>
<dbReference type="InterPro" id="IPR002125">
    <property type="entry name" value="CMP_dCMP_dom"/>
</dbReference>
<evidence type="ECO:0000256" key="6">
    <source>
        <dbReference type="ARBA" id="ARBA00022833"/>
    </source>
</evidence>
<protein>
    <recommendedName>
        <fullName evidence="3">cytidine deaminase</fullName>
        <ecNumber evidence="3">3.5.4.5</ecNumber>
    </recommendedName>
</protein>
<feature type="binding site" evidence="8">
    <location>
        <begin position="62"/>
        <end position="64"/>
    </location>
    <ligand>
        <name>substrate</name>
    </ligand>
</feature>
<feature type="binding site" evidence="9">
    <location>
        <position position="105"/>
    </location>
    <ligand>
        <name>Zn(2+)</name>
        <dbReference type="ChEBI" id="CHEBI:29105"/>
        <note>catalytic</note>
    </ligand>
</feature>
<dbReference type="GO" id="GO:0042803">
    <property type="term" value="F:protein homodimerization activity"/>
    <property type="evidence" value="ECO:0007669"/>
    <property type="project" value="UniProtKB-ARBA"/>
</dbReference>
<dbReference type="Gene3D" id="3.40.140.10">
    <property type="entry name" value="Cytidine Deaminase, domain 2"/>
    <property type="match status" value="2"/>
</dbReference>
<dbReference type="Proteomes" id="UP000822688">
    <property type="component" value="Chromosome 9"/>
</dbReference>
<dbReference type="GO" id="GO:0004126">
    <property type="term" value="F:cytidine deaminase activity"/>
    <property type="evidence" value="ECO:0007669"/>
    <property type="project" value="UniProtKB-EC"/>
</dbReference>
<dbReference type="GO" id="GO:0008270">
    <property type="term" value="F:zinc ion binding"/>
    <property type="evidence" value="ECO:0007669"/>
    <property type="project" value="InterPro"/>
</dbReference>
<feature type="domain" description="CMP/dCMP-type deaminase" evidence="10">
    <location>
        <begin position="216"/>
        <end position="332"/>
    </location>
</feature>
<keyword evidence="4 9" id="KW-0479">Metal-binding</keyword>
<sequence>MQEFVINAAKAAKMRHASGLGVEQFLASLVKPTADLARPPISRFHVGAVGLGVSGRIFRGVNLEFPKLPLNYSVHAEQFLVANALQHGEKQLVFIAVSAAPCGHCRQFLQELRDAGNIRVLITDGKDNQVHPLSYFLPHRFGPDDLLSKDFPLLLEPRSNGLIAISNPDISNGNDCSNLHVDLHVEATEEDIEADKKERDLNKEPSLRSWLREGKRSLLDLKIAAFTAANASYAPYSRCPSGISIATRKGEVYSGSYMESAAYNPGLPALQAAIVAFVCGGGGEYDEIETAVLVETKDAVVRHAATVRLALQSLAPQASFHVSEADFQQRKR</sequence>
<reference evidence="11" key="1">
    <citation type="submission" date="2020-06" db="EMBL/GenBank/DDBJ databases">
        <title>WGS assembly of Ceratodon purpureus strain R40.</title>
        <authorList>
            <person name="Carey S.B."/>
            <person name="Jenkins J."/>
            <person name="Shu S."/>
            <person name="Lovell J.T."/>
            <person name="Sreedasyam A."/>
            <person name="Maumus F."/>
            <person name="Tiley G.P."/>
            <person name="Fernandez-Pozo N."/>
            <person name="Barry K."/>
            <person name="Chen C."/>
            <person name="Wang M."/>
            <person name="Lipzen A."/>
            <person name="Daum C."/>
            <person name="Saski C.A."/>
            <person name="Payton A.C."/>
            <person name="Mcbreen J.C."/>
            <person name="Conrad R.E."/>
            <person name="Kollar L.M."/>
            <person name="Olsson S."/>
            <person name="Huttunen S."/>
            <person name="Landis J.B."/>
            <person name="Wickett N.J."/>
            <person name="Johnson M.G."/>
            <person name="Rensing S.A."/>
            <person name="Grimwood J."/>
            <person name="Schmutz J."/>
            <person name="Mcdaniel S.F."/>
        </authorList>
    </citation>
    <scope>NUCLEOTIDE SEQUENCE</scope>
    <source>
        <strain evidence="11">R40</strain>
    </source>
</reference>
<keyword evidence="6 9" id="KW-0862">Zinc</keyword>
<dbReference type="SUPFAM" id="SSF53927">
    <property type="entry name" value="Cytidine deaminase-like"/>
    <property type="match status" value="2"/>
</dbReference>
<evidence type="ECO:0000256" key="7">
    <source>
        <dbReference type="PIRSR" id="PIRSR006334-1"/>
    </source>
</evidence>
<dbReference type="PANTHER" id="PTHR11644">
    <property type="entry name" value="CYTIDINE DEAMINASE"/>
    <property type="match status" value="1"/>
</dbReference>
<keyword evidence="5" id="KW-0378">Hydrolase</keyword>
<feature type="domain" description="CMP/dCMP-type deaminase" evidence="10">
    <location>
        <begin position="21"/>
        <end position="144"/>
    </location>
</feature>
<dbReference type="PANTHER" id="PTHR11644:SF2">
    <property type="entry name" value="CYTIDINE DEAMINASE"/>
    <property type="match status" value="1"/>
</dbReference>
<dbReference type="PIRSF" id="PIRSF006334">
    <property type="entry name" value="Cdd_plus_pseudo"/>
    <property type="match status" value="1"/>
</dbReference>
<evidence type="ECO:0000259" key="10">
    <source>
        <dbReference type="PROSITE" id="PS51747"/>
    </source>
</evidence>
<feature type="binding site" evidence="9">
    <location>
        <position position="102"/>
    </location>
    <ligand>
        <name>Zn(2+)</name>
        <dbReference type="ChEBI" id="CHEBI:29105"/>
        <note>catalytic</note>
    </ligand>
</feature>
<comment type="cofactor">
    <cofactor evidence="9">
        <name>Zn(2+)</name>
        <dbReference type="ChEBI" id="CHEBI:29105"/>
    </cofactor>
    <text evidence="9">Binds 1 zinc ion.</text>
</comment>
<accession>A0A8T0GTQ0</accession>
<evidence type="ECO:0000313" key="11">
    <source>
        <dbReference type="EMBL" id="KAG0562293.1"/>
    </source>
</evidence>
<gene>
    <name evidence="11" type="ORF">KC19_9G134500</name>
</gene>
<dbReference type="PROSITE" id="PS00903">
    <property type="entry name" value="CYT_DCMP_DEAMINASES_1"/>
    <property type="match status" value="1"/>
</dbReference>
<evidence type="ECO:0000256" key="3">
    <source>
        <dbReference type="ARBA" id="ARBA00012783"/>
    </source>
</evidence>
<dbReference type="EC" id="3.5.4.5" evidence="3"/>
<dbReference type="PROSITE" id="PS51747">
    <property type="entry name" value="CYT_DCMP_DEAMINASES_2"/>
    <property type="match status" value="2"/>
</dbReference>
<comment type="subunit">
    <text evidence="2">Homodimer.</text>
</comment>
<dbReference type="EMBL" id="CM026430">
    <property type="protein sequence ID" value="KAG0562293.1"/>
    <property type="molecule type" value="Genomic_DNA"/>
</dbReference>
<evidence type="ECO:0000256" key="4">
    <source>
        <dbReference type="ARBA" id="ARBA00022723"/>
    </source>
</evidence>
<dbReference type="FunFam" id="3.40.140.10:FF:000041">
    <property type="entry name" value="Cytidine deaminase"/>
    <property type="match status" value="1"/>
</dbReference>
<evidence type="ECO:0000256" key="9">
    <source>
        <dbReference type="PIRSR" id="PIRSR006334-3"/>
    </source>
</evidence>
<dbReference type="InterPro" id="IPR016192">
    <property type="entry name" value="APOBEC/CMP_deaminase_Zn-bd"/>
</dbReference>
<comment type="similarity">
    <text evidence="1">Belongs to the cytidine and deoxycytidylate deaminase family.</text>
</comment>
<evidence type="ECO:0000313" key="12">
    <source>
        <dbReference type="Proteomes" id="UP000822688"/>
    </source>
</evidence>